<dbReference type="EMBL" id="CAFZ01000435">
    <property type="protein sequence ID" value="CCA75349.1"/>
    <property type="molecule type" value="Genomic_DNA"/>
</dbReference>
<dbReference type="SUPFAM" id="SSF81383">
    <property type="entry name" value="F-box domain"/>
    <property type="match status" value="1"/>
</dbReference>
<dbReference type="InParanoid" id="G4TVK6"/>
<dbReference type="InterPro" id="IPR001810">
    <property type="entry name" value="F-box_dom"/>
</dbReference>
<dbReference type="Proteomes" id="UP000007148">
    <property type="component" value="Unassembled WGS sequence"/>
</dbReference>
<dbReference type="CDD" id="cd09917">
    <property type="entry name" value="F-box_SF"/>
    <property type="match status" value="1"/>
</dbReference>
<dbReference type="HOGENOM" id="CLU_489252_0_0_1"/>
<protein>
    <recommendedName>
        <fullName evidence="1">F-box domain-containing protein</fullName>
    </recommendedName>
</protein>
<evidence type="ECO:0000259" key="1">
    <source>
        <dbReference type="PROSITE" id="PS50181"/>
    </source>
</evidence>
<reference evidence="2 3" key="1">
    <citation type="journal article" date="2011" name="PLoS Pathog.">
        <title>Endophytic Life Strategies Decoded by Genome and Transcriptome Analyses of the Mutualistic Root Symbiont Piriformospora indica.</title>
        <authorList>
            <person name="Zuccaro A."/>
            <person name="Lahrmann U."/>
            <person name="Guldener U."/>
            <person name="Langen G."/>
            <person name="Pfiffi S."/>
            <person name="Biedenkopf D."/>
            <person name="Wong P."/>
            <person name="Samans B."/>
            <person name="Grimm C."/>
            <person name="Basiewicz M."/>
            <person name="Murat C."/>
            <person name="Martin F."/>
            <person name="Kogel K.H."/>
        </authorList>
    </citation>
    <scope>NUCLEOTIDE SEQUENCE [LARGE SCALE GENOMIC DNA]</scope>
    <source>
        <strain evidence="2 3">DSM 11827</strain>
    </source>
</reference>
<dbReference type="PROSITE" id="PS50181">
    <property type="entry name" value="FBOX"/>
    <property type="match status" value="1"/>
</dbReference>
<keyword evidence="3" id="KW-1185">Reference proteome</keyword>
<organism evidence="2 3">
    <name type="scientific">Serendipita indica (strain DSM 11827)</name>
    <name type="common">Root endophyte fungus</name>
    <name type="synonym">Piriformospora indica</name>
    <dbReference type="NCBI Taxonomy" id="1109443"/>
    <lineage>
        <taxon>Eukaryota</taxon>
        <taxon>Fungi</taxon>
        <taxon>Dikarya</taxon>
        <taxon>Basidiomycota</taxon>
        <taxon>Agaricomycotina</taxon>
        <taxon>Agaricomycetes</taxon>
        <taxon>Sebacinales</taxon>
        <taxon>Serendipitaceae</taxon>
        <taxon>Serendipita</taxon>
    </lineage>
</organism>
<comment type="caution">
    <text evidence="2">The sequence shown here is derived from an EMBL/GenBank/DDBJ whole genome shotgun (WGS) entry which is preliminary data.</text>
</comment>
<evidence type="ECO:0000313" key="2">
    <source>
        <dbReference type="EMBL" id="CCA75349.1"/>
    </source>
</evidence>
<dbReference type="OrthoDB" id="2745718at2759"/>
<proteinExistence type="predicted"/>
<accession>G4TVK6</accession>
<dbReference type="InterPro" id="IPR036047">
    <property type="entry name" value="F-box-like_dom_sf"/>
</dbReference>
<gene>
    <name evidence="2" type="ORF">PIIN_09333</name>
</gene>
<sequence length="519" mass="57715">MSSMLQSPQTDMRRTEFSKFVNLPLETVVHILEQLRARDILAVGATCHRLKLSVDQSSALQLIRELAVEGLRLRTYPPANQPCGLKTMSPAERLDAFRRALQSSTQATDDLAYKFDCEGVSYATQAGILCYTTSLDGQVSGVVIQSLWEDASGEPWRCFDDLGVIIDTFAFDVYENLLILISPPQTADESSRIHLRSSNTGLDHPSASKAILELDSETYDSGKTIILVSGHILVYYGPGYEGWGCMIVWDWRVGEILFKVLDNVGGVALISTSLLLWVEHSYTRAHSQICLRDVTDSGSIILRLALENDPLRFAERGLRPSVIFMSSMPERDTPSLPVDVPLSPYIHDETADAIVCIHSESQNIFNIVRTQALLSLFKEQTLASVSNKSVFIEQGLQSGVVPRDEWSKNVAFRIYSGILQPLDAHCTAISQARLALLGLTKEIFLSRPSLGDQKEWEQEIDSGGVFVAVVDFNSRPIRLANAKRGEKESDESGLFLSYMLSTDDEELWHRLAIPPETDL</sequence>
<dbReference type="AlphaFoldDB" id="G4TVK6"/>
<name>G4TVK6_SERID</name>
<evidence type="ECO:0000313" key="3">
    <source>
        <dbReference type="Proteomes" id="UP000007148"/>
    </source>
</evidence>
<feature type="domain" description="F-box" evidence="1">
    <location>
        <begin position="17"/>
        <end position="66"/>
    </location>
</feature>